<keyword evidence="2" id="KW-1185">Reference proteome</keyword>
<protein>
    <recommendedName>
        <fullName evidence="3">Phytoene synthase</fullName>
    </recommendedName>
</protein>
<accession>Q0ANF1</accession>
<gene>
    <name evidence="1" type="ordered locus">Mmar10_1894</name>
</gene>
<dbReference type="OrthoDB" id="9814909at2"/>
<organism evidence="1 2">
    <name type="scientific">Maricaulis maris (strain MCS10)</name>
    <name type="common">Caulobacter maris</name>
    <dbReference type="NCBI Taxonomy" id="394221"/>
    <lineage>
        <taxon>Bacteria</taxon>
        <taxon>Pseudomonadati</taxon>
        <taxon>Pseudomonadota</taxon>
        <taxon>Alphaproteobacteria</taxon>
        <taxon>Maricaulales</taxon>
        <taxon>Maricaulaceae</taxon>
        <taxon>Maricaulis</taxon>
    </lineage>
</organism>
<dbReference type="RefSeq" id="WP_011643831.1">
    <property type="nucleotide sequence ID" value="NC_008347.1"/>
</dbReference>
<dbReference type="Proteomes" id="UP000001964">
    <property type="component" value="Chromosome"/>
</dbReference>
<dbReference type="EMBL" id="CP000449">
    <property type="protein sequence ID" value="ABI66186.1"/>
    <property type="molecule type" value="Genomic_DNA"/>
</dbReference>
<proteinExistence type="predicted"/>
<name>Q0ANF1_MARMM</name>
<dbReference type="STRING" id="394221.Mmar10_1894"/>
<evidence type="ECO:0008006" key="3">
    <source>
        <dbReference type="Google" id="ProtNLM"/>
    </source>
</evidence>
<sequence>MMGSEIDSLLRNADPDRYLCAMFAQPDQRAALLALYGLEHELARVALSPSESLIGEIKLIWWRDAVTDLGASPPKVRRHEVTEGLARLGDRIGPSDLMPLIDARFDDISARPFADLDDVLAHVDATAGVLVRLSLRLVGASDSVSPGLMRAAGRAWGLTGLLRAFPQRARIGRAPVGADELARQDATPAMLAQGLGSEKIAAARQPVIEAARAACETVMSSGPLPAEAVPAIGYCRLAATYLDRLPAGPYQIAPDLNPLGRRLRLTWLALTGR</sequence>
<evidence type="ECO:0000313" key="1">
    <source>
        <dbReference type="EMBL" id="ABI66186.1"/>
    </source>
</evidence>
<dbReference type="HOGENOM" id="CLU_037269_6_1_5"/>
<dbReference type="KEGG" id="mmr:Mmar10_1894"/>
<evidence type="ECO:0000313" key="2">
    <source>
        <dbReference type="Proteomes" id="UP000001964"/>
    </source>
</evidence>
<dbReference type="Pfam" id="PF00494">
    <property type="entry name" value="SQS_PSY"/>
    <property type="match status" value="1"/>
</dbReference>
<dbReference type="eggNOG" id="COG1562">
    <property type="taxonomic scope" value="Bacteria"/>
</dbReference>
<dbReference type="InterPro" id="IPR002060">
    <property type="entry name" value="Squ/phyt_synthse"/>
</dbReference>
<reference evidence="1 2" key="1">
    <citation type="submission" date="2006-08" db="EMBL/GenBank/DDBJ databases">
        <title>Complete sequence of Maricaulis maris MCS10.</title>
        <authorList>
            <consortium name="US DOE Joint Genome Institute"/>
            <person name="Copeland A."/>
            <person name="Lucas S."/>
            <person name="Lapidus A."/>
            <person name="Barry K."/>
            <person name="Detter J.C."/>
            <person name="Glavina del Rio T."/>
            <person name="Hammon N."/>
            <person name="Israni S."/>
            <person name="Dalin E."/>
            <person name="Tice H."/>
            <person name="Pitluck S."/>
            <person name="Saunders E."/>
            <person name="Brettin T."/>
            <person name="Bruce D."/>
            <person name="Han C."/>
            <person name="Tapia R."/>
            <person name="Gilna P."/>
            <person name="Schmutz J."/>
            <person name="Larimer F."/>
            <person name="Land M."/>
            <person name="Hauser L."/>
            <person name="Kyrpides N."/>
            <person name="Mikhailova N."/>
            <person name="Viollier P."/>
            <person name="Stephens C."/>
            <person name="Richardson P."/>
        </authorList>
    </citation>
    <scope>NUCLEOTIDE SEQUENCE [LARGE SCALE GENOMIC DNA]</scope>
    <source>
        <strain evidence="1 2">MCS10</strain>
    </source>
</reference>
<dbReference type="AlphaFoldDB" id="Q0ANF1"/>
<dbReference type="InterPro" id="IPR008949">
    <property type="entry name" value="Isoprenoid_synthase_dom_sf"/>
</dbReference>
<dbReference type="Gene3D" id="1.10.600.10">
    <property type="entry name" value="Farnesyl Diphosphate Synthase"/>
    <property type="match status" value="1"/>
</dbReference>
<dbReference type="SUPFAM" id="SSF48576">
    <property type="entry name" value="Terpenoid synthases"/>
    <property type="match status" value="1"/>
</dbReference>